<feature type="region of interest" description="Disordered" evidence="1">
    <location>
        <begin position="197"/>
        <end position="229"/>
    </location>
</feature>
<feature type="compositionally biased region" description="Basic and acidic residues" evidence="1">
    <location>
        <begin position="197"/>
        <end position="207"/>
    </location>
</feature>
<dbReference type="AlphaFoldDB" id="A0A7G2C9W1"/>
<dbReference type="EMBL" id="LR877149">
    <property type="protein sequence ID" value="CAD2215774.1"/>
    <property type="molecule type" value="Genomic_DNA"/>
</dbReference>
<gene>
    <name evidence="2" type="ORF">ADEAN_000323200</name>
</gene>
<dbReference type="OrthoDB" id="266575at2759"/>
<feature type="compositionally biased region" description="Basic residues" evidence="1">
    <location>
        <begin position="208"/>
        <end position="217"/>
    </location>
</feature>
<proteinExistence type="predicted"/>
<evidence type="ECO:0000256" key="1">
    <source>
        <dbReference type="SAM" id="MobiDB-lite"/>
    </source>
</evidence>
<feature type="region of interest" description="Disordered" evidence="1">
    <location>
        <begin position="444"/>
        <end position="463"/>
    </location>
</feature>
<organism evidence="2 3">
    <name type="scientific">Angomonas deanei</name>
    <dbReference type="NCBI Taxonomy" id="59799"/>
    <lineage>
        <taxon>Eukaryota</taxon>
        <taxon>Discoba</taxon>
        <taxon>Euglenozoa</taxon>
        <taxon>Kinetoplastea</taxon>
        <taxon>Metakinetoplastina</taxon>
        <taxon>Trypanosomatida</taxon>
        <taxon>Trypanosomatidae</taxon>
        <taxon>Strigomonadinae</taxon>
        <taxon>Angomonas</taxon>
    </lineage>
</organism>
<dbReference type="VEuPathDB" id="TriTrypDB:ADEAN_000323200"/>
<sequence length="512" mass="56939">MKNGASVPEEEEVSVAKVPLKKEKDNIHKTFLIDEYTFAPPVYYTARFVDINHKPTEEELTKERASVTKLCVVADSITCLFRSLPHSDPNAGSNTKRKDSAVGDSFSGPLNEYINQVDAAMIPSSVFSPLNVGREETTTHDVDCDRVEGEEDTEALLDVMQRVLVEDSANNAVDIHVREMEQLTPPPELLADDDVAAEKSKPVEEPKKKGKGSRKRKAEPIPEPPKALSPLERVVALQKWRAEAAECSRQSQSSQQIQSDSHVITRVRLHQPYKTDIAVVQGFGGRKGVDDVLATLNRMLKREGEEEGGAKVGQLVPLRQMGLTFDNKGHFISVDGAQQYFSPFVLRPLLSVYASCLPRREPLLGCRTDEKAFLGFQKEEEGTTTAPDAPLSLSDAALYARLKAMYVPSMPRHSTLITVLVEHDTDLQPTDLISMAEITSFRKDNDEKTTSSSSDALGGKKATTKSKKKRYHIYCLISDGKRVLKKKKKCNKSDNHRFFSIPVIKGKQITNF</sequence>
<evidence type="ECO:0000313" key="2">
    <source>
        <dbReference type="EMBL" id="CAD2215774.1"/>
    </source>
</evidence>
<reference evidence="2 3" key="1">
    <citation type="submission" date="2020-08" db="EMBL/GenBank/DDBJ databases">
        <authorList>
            <person name="Newling K."/>
            <person name="Davey J."/>
            <person name="Forrester S."/>
        </authorList>
    </citation>
    <scope>NUCLEOTIDE SEQUENCE [LARGE SCALE GENOMIC DNA]</scope>
    <source>
        <strain evidence="3">Crithidia deanei Carvalho (ATCC PRA-265)</strain>
    </source>
</reference>
<protein>
    <submittedName>
        <fullName evidence="2">Uncharacterized protein</fullName>
    </submittedName>
</protein>
<evidence type="ECO:0000313" key="3">
    <source>
        <dbReference type="Proteomes" id="UP000515908"/>
    </source>
</evidence>
<dbReference type="Proteomes" id="UP000515908">
    <property type="component" value="Chromosome 05"/>
</dbReference>
<keyword evidence="3" id="KW-1185">Reference proteome</keyword>
<accession>A0A7G2C9W1</accession>
<name>A0A7G2C9W1_9TRYP</name>